<dbReference type="SUPFAM" id="SSF54928">
    <property type="entry name" value="RNA-binding domain, RBD"/>
    <property type="match status" value="1"/>
</dbReference>
<dbReference type="InterPro" id="IPR010935">
    <property type="entry name" value="SMC_hinge"/>
</dbReference>
<evidence type="ECO:0000259" key="11">
    <source>
        <dbReference type="PROSITE" id="PS50102"/>
    </source>
</evidence>
<keyword evidence="4" id="KW-0132">Cell division</keyword>
<feature type="coiled-coil region" evidence="10">
    <location>
        <begin position="879"/>
        <end position="941"/>
    </location>
</feature>
<evidence type="ECO:0000256" key="10">
    <source>
        <dbReference type="SAM" id="Coils"/>
    </source>
</evidence>
<evidence type="ECO:0000256" key="2">
    <source>
        <dbReference type="ARBA" id="ARBA00005917"/>
    </source>
</evidence>
<evidence type="ECO:0000313" key="12">
    <source>
        <dbReference type="EMBL" id="OAF71780.1"/>
    </source>
</evidence>
<evidence type="ECO:0000256" key="1">
    <source>
        <dbReference type="ARBA" id="ARBA00004123"/>
    </source>
</evidence>
<dbReference type="FunFam" id="3.40.50.300:FF:000424">
    <property type="entry name" value="Structural maintenance of chromosomes 3"/>
    <property type="match status" value="1"/>
</dbReference>
<dbReference type="FunFam" id="3.40.50.300:FF:000370">
    <property type="entry name" value="Structural maintenance of chromosomes 3"/>
    <property type="match status" value="1"/>
</dbReference>
<organism evidence="12 13">
    <name type="scientific">Intoshia linei</name>
    <dbReference type="NCBI Taxonomy" id="1819745"/>
    <lineage>
        <taxon>Eukaryota</taxon>
        <taxon>Metazoa</taxon>
        <taxon>Spiralia</taxon>
        <taxon>Lophotrochozoa</taxon>
        <taxon>Mesozoa</taxon>
        <taxon>Orthonectida</taxon>
        <taxon>Rhopaluridae</taxon>
        <taxon>Intoshia</taxon>
    </lineage>
</organism>
<dbReference type="EMBL" id="LWCA01000024">
    <property type="protein sequence ID" value="OAF71780.1"/>
    <property type="molecule type" value="Genomic_DNA"/>
</dbReference>
<accession>A0A177BC55</accession>
<dbReference type="InterPro" id="IPR003395">
    <property type="entry name" value="RecF/RecN/SMC_N"/>
</dbReference>
<evidence type="ECO:0000256" key="6">
    <source>
        <dbReference type="ARBA" id="ARBA00023054"/>
    </source>
</evidence>
<dbReference type="GO" id="GO:0005524">
    <property type="term" value="F:ATP binding"/>
    <property type="evidence" value="ECO:0007669"/>
    <property type="project" value="InterPro"/>
</dbReference>
<dbReference type="PANTHER" id="PTHR43977">
    <property type="entry name" value="STRUCTURAL MAINTENANCE OF CHROMOSOMES PROTEIN 3"/>
    <property type="match status" value="1"/>
</dbReference>
<evidence type="ECO:0000256" key="7">
    <source>
        <dbReference type="ARBA" id="ARBA00023242"/>
    </source>
</evidence>
<dbReference type="SMART" id="SM00360">
    <property type="entry name" value="RRM"/>
    <property type="match status" value="1"/>
</dbReference>
<feature type="coiled-coil region" evidence="10">
    <location>
        <begin position="683"/>
        <end position="738"/>
    </location>
</feature>
<dbReference type="SMART" id="SM00968">
    <property type="entry name" value="SMC_hinge"/>
    <property type="match status" value="1"/>
</dbReference>
<dbReference type="PROSITE" id="PS50102">
    <property type="entry name" value="RRM"/>
    <property type="match status" value="1"/>
</dbReference>
<evidence type="ECO:0000256" key="5">
    <source>
        <dbReference type="ARBA" id="ARBA00022776"/>
    </source>
</evidence>
<name>A0A177BC55_9BILA</name>
<dbReference type="Proteomes" id="UP000078046">
    <property type="component" value="Unassembled WGS sequence"/>
</dbReference>
<dbReference type="GO" id="GO:0003723">
    <property type="term" value="F:RNA binding"/>
    <property type="evidence" value="ECO:0007669"/>
    <property type="project" value="UniProtKB-UniRule"/>
</dbReference>
<dbReference type="Pfam" id="PF06470">
    <property type="entry name" value="SMC_hinge"/>
    <property type="match status" value="1"/>
</dbReference>
<dbReference type="GO" id="GO:0005694">
    <property type="term" value="C:chromosome"/>
    <property type="evidence" value="ECO:0007669"/>
    <property type="project" value="InterPro"/>
</dbReference>
<dbReference type="GO" id="GO:0051276">
    <property type="term" value="P:chromosome organization"/>
    <property type="evidence" value="ECO:0007669"/>
    <property type="project" value="InterPro"/>
</dbReference>
<dbReference type="InterPro" id="IPR000504">
    <property type="entry name" value="RRM_dom"/>
</dbReference>
<dbReference type="Gene3D" id="1.20.1060.20">
    <property type="match status" value="1"/>
</dbReference>
<sequence>MKINISYLRAFNIIIDGFKSYKNRIVVEPFDKHHNVVVGRNGSGKSNFFYAVQFVLSDEFSNLREEQRIALMYESADPNLQSASVDIIFDNTDMRLPIDSNEVIFRRVIGAKKDQYYVNKKLSSRIDCMNLLESAGLSKSNPYYIVKQGKINALALSQDSARLKLLHEIAGTKVYDQRKLESENILVQTENDLAKINEYLNQIDDKIEILNSDIYELNEYDRVLSSNSSLQFTVYSKELKEAESSFKELEGKASEYTTNLRCLNDDLKKSKQEKKEIESKLYNLKVDSRSMTDEKKIIMSEMERFIKIQTDLQNFRMDMLSEKEQNEKNQKLYKTEIVSLKDKIEIYKHKIEKVTPLYNEYKDSFETITRSLSNMEKEKCSLYEKSGRASQFESKQDRNKWIEKRLLSLNEELKRIDYEKDTTKKELDEINLILLNMEPKILKKKKEYKKYLDQVKNCENDVTILKQKRDTCFSSKNKLWRHQNLLQQKMSKFVQDQKQHEQSFKYNIGKVTLMGLDSIKTILKSGNYPGYQCTVIEALKCDSQFNTCVEMTAKKKLFNHIVDDDVTATKILAEMNKKSLPGECIFLPLNKLVVKKKSSDYIGIPHTTPLLNCLKFDEKYKLAFELIFGSTLISKDLDVAVQVSKTHDINCITLQGDSVKSSGSLTGGYFEQKHSKLRIYDNLKICGESITNLNNEIELAKNEINHADADLNNILNDLRNLEINFHNQKQNSEALKLELFNLENSLGASMKLKPLKDDFMKCLADRIVFIKNEIINFQDEMKLDLYHQLTHSENEHLTKLSQQIKEDTQKLDQIRSKKLEYQSKMSKYQNYLNDNLNKRLNEINNMSKSDSLESFENLKKVDLELNVANKNVTDSNILFKKVSGNIEEANQKLIEYEENLNNYFDKIENLELDIVNVVKFMETYESKKELITRKIETYKMNINKLNVSPGDVSDKYSGFSTKKLIKMLEECNQTIKKYSHLNRRATEEHVKFTAEKNKFIERKNNLDKSRQSIKELIFYLEEKKYNAIMLTFKQVSKYFSDIFSELVPNGKAILVMKKGEMSSEEQQKDILVEFVGIKIKVSFTKSGEEMRDLHQLSGGQKSLVALTLIFAIQKCDPAPFYLFDEIDQALDPQHRKAVADSIKDLSKKAQFITTTFRPELLEHATKFYGVNYNNKVSDISCIDQQQAHKFVIYDDKSEIAKMQYPEPDIPTVIRNDSNSTNQNFDLNNMKTITKRPAVNSLSLRFDIRSTVKYFNDTSMKKIFYDLLEYNQLEGDFCPIDSFLQTLTINKVKYDEGLLRIASIEFCDNFGNVNFTKFLAFIASCQNTPISSLNDISNFDDEKTKLERLFSLIDTSKCNYFTKYQIISTHMQINKNLDLDEIDKVFQKCSTKYGLINCHDYIGYYFSPYNQDYETEKTQTKKESPYYQTYEPKIQTEKLDASFNPVPDTEKFEIEKIPMQNEVTADFNMHNEIKKYSPYIQQFRMEEGWFDRFLKLAKSLQMMDVNNTGYLSYSILKPALLFYIFYYSINFIEIHLDQTISDAMHVSYTCRLIYFRRVNCYRLQTHHNLTEKLKKDNVNSVESAYYMYRFNEFKNKKKLNQPQNFIKLFVGQIPRNINEFQLSKLFSKFGKIYNLKILRSKETNQSKGCCFLTYYNNFSAIATMETLHDKFHFEGVNF</sequence>
<dbReference type="OrthoDB" id="431497at2759"/>
<dbReference type="InterPro" id="IPR027417">
    <property type="entry name" value="P-loop_NTPase"/>
</dbReference>
<dbReference type="Gene3D" id="3.30.70.1620">
    <property type="match status" value="1"/>
</dbReference>
<dbReference type="InterPro" id="IPR011992">
    <property type="entry name" value="EF-hand-dom_pair"/>
</dbReference>
<dbReference type="GO" id="GO:0016887">
    <property type="term" value="F:ATP hydrolysis activity"/>
    <property type="evidence" value="ECO:0007669"/>
    <property type="project" value="InterPro"/>
</dbReference>
<dbReference type="Pfam" id="PF02463">
    <property type="entry name" value="SMC_N"/>
    <property type="match status" value="1"/>
</dbReference>
<keyword evidence="7" id="KW-0539">Nucleus</keyword>
<dbReference type="InterPro" id="IPR035979">
    <property type="entry name" value="RBD_domain_sf"/>
</dbReference>
<dbReference type="Gene3D" id="3.30.70.330">
    <property type="match status" value="1"/>
</dbReference>
<feature type="domain" description="RRM" evidence="11">
    <location>
        <begin position="1605"/>
        <end position="1677"/>
    </location>
</feature>
<evidence type="ECO:0000256" key="3">
    <source>
        <dbReference type="ARBA" id="ARBA00018690"/>
    </source>
</evidence>
<dbReference type="CDD" id="cd03272">
    <property type="entry name" value="ABC_SMC3_euk"/>
    <property type="match status" value="1"/>
</dbReference>
<dbReference type="InterPro" id="IPR041741">
    <property type="entry name" value="SMC3_ABC_euk"/>
</dbReference>
<evidence type="ECO:0000256" key="8">
    <source>
        <dbReference type="ARBA" id="ARBA00023306"/>
    </source>
</evidence>
<evidence type="ECO:0000256" key="9">
    <source>
        <dbReference type="PROSITE-ProRule" id="PRU00176"/>
    </source>
</evidence>
<comment type="subcellular location">
    <subcellularLocation>
        <location evidence="1">Nucleus</location>
    </subcellularLocation>
</comment>
<evidence type="ECO:0000313" key="13">
    <source>
        <dbReference type="Proteomes" id="UP000078046"/>
    </source>
</evidence>
<keyword evidence="5" id="KW-0498">Mitosis</keyword>
<keyword evidence="13" id="KW-1185">Reference proteome</keyword>
<dbReference type="InterPro" id="IPR036277">
    <property type="entry name" value="SMC_hinge_sf"/>
</dbReference>
<dbReference type="InterPro" id="IPR012677">
    <property type="entry name" value="Nucleotide-bd_a/b_plait_sf"/>
</dbReference>
<comment type="similarity">
    <text evidence="2">Belongs to the SMC family. SMC3 subfamily.</text>
</comment>
<evidence type="ECO:0000256" key="4">
    <source>
        <dbReference type="ARBA" id="ARBA00022618"/>
    </source>
</evidence>
<reference evidence="12 13" key="1">
    <citation type="submission" date="2016-04" db="EMBL/GenBank/DDBJ databases">
        <title>The genome of Intoshia linei affirms orthonectids as highly simplified spiralians.</title>
        <authorList>
            <person name="Mikhailov K.V."/>
            <person name="Slusarev G.S."/>
            <person name="Nikitin M.A."/>
            <person name="Logacheva M.D."/>
            <person name="Penin A."/>
            <person name="Aleoshin V."/>
            <person name="Panchin Y.V."/>
        </authorList>
    </citation>
    <scope>NUCLEOTIDE SEQUENCE [LARGE SCALE GENOMIC DNA]</scope>
    <source>
        <strain evidence="12">Intl2013</strain>
        <tissue evidence="12">Whole animal</tissue>
    </source>
</reference>
<keyword evidence="9" id="KW-0694">RNA-binding</keyword>
<comment type="caution">
    <text evidence="12">The sequence shown here is derived from an EMBL/GenBank/DDBJ whole genome shotgun (WGS) entry which is preliminary data.</text>
</comment>
<dbReference type="SUPFAM" id="SSF47473">
    <property type="entry name" value="EF-hand"/>
    <property type="match status" value="1"/>
</dbReference>
<dbReference type="Gene3D" id="3.40.50.300">
    <property type="entry name" value="P-loop containing nucleotide triphosphate hydrolases"/>
    <property type="match status" value="2"/>
</dbReference>
<keyword evidence="6 10" id="KW-0175">Coiled coil</keyword>
<protein>
    <recommendedName>
        <fullName evidence="3">Structural maintenance of chromosomes protein 3</fullName>
    </recommendedName>
</protein>
<dbReference type="SUPFAM" id="SSF75553">
    <property type="entry name" value="Smc hinge domain"/>
    <property type="match status" value="1"/>
</dbReference>
<dbReference type="Pfam" id="PF00076">
    <property type="entry name" value="RRM_1"/>
    <property type="match status" value="1"/>
</dbReference>
<dbReference type="GO" id="GO:0005634">
    <property type="term" value="C:nucleus"/>
    <property type="evidence" value="ECO:0007669"/>
    <property type="project" value="UniProtKB-SubCell"/>
</dbReference>
<feature type="coiled-coil region" evidence="10">
    <location>
        <begin position="239"/>
        <end position="287"/>
    </location>
</feature>
<keyword evidence="8" id="KW-0131">Cell cycle</keyword>
<dbReference type="SUPFAM" id="SSF52540">
    <property type="entry name" value="P-loop containing nucleoside triphosphate hydrolases"/>
    <property type="match status" value="2"/>
</dbReference>
<proteinExistence type="inferred from homology"/>
<gene>
    <name evidence="12" type="ORF">A3Q56_00461</name>
</gene>
<feature type="coiled-coil region" evidence="10">
    <location>
        <begin position="441"/>
        <end position="468"/>
    </location>
</feature>
<dbReference type="GO" id="GO:0051301">
    <property type="term" value="P:cell division"/>
    <property type="evidence" value="ECO:0007669"/>
    <property type="project" value="UniProtKB-KW"/>
</dbReference>